<protein>
    <recommendedName>
        <fullName evidence="2">Transglutaminase-like domain-containing protein</fullName>
    </recommendedName>
</protein>
<name>K1YAG9_9BACT</name>
<dbReference type="EMBL" id="AMFJ01034417">
    <property type="protein sequence ID" value="EKD29428.1"/>
    <property type="molecule type" value="Genomic_DNA"/>
</dbReference>
<accession>K1YAG9</accession>
<comment type="caution">
    <text evidence="1">The sequence shown here is derived from an EMBL/GenBank/DDBJ whole genome shotgun (WGS) entry which is preliminary data.</text>
</comment>
<evidence type="ECO:0000313" key="1">
    <source>
        <dbReference type="EMBL" id="EKD29428.1"/>
    </source>
</evidence>
<reference evidence="1" key="1">
    <citation type="journal article" date="2012" name="Science">
        <title>Fermentation, hydrogen, and sulfur metabolism in multiple uncultivated bacterial phyla.</title>
        <authorList>
            <person name="Wrighton K.C."/>
            <person name="Thomas B.C."/>
            <person name="Sharon I."/>
            <person name="Miller C.S."/>
            <person name="Castelle C.J."/>
            <person name="VerBerkmoes N.C."/>
            <person name="Wilkins M.J."/>
            <person name="Hettich R.L."/>
            <person name="Lipton M.S."/>
            <person name="Williams K.H."/>
            <person name="Long P.E."/>
            <person name="Banfield J.F."/>
        </authorList>
    </citation>
    <scope>NUCLEOTIDE SEQUENCE [LARGE SCALE GENOMIC DNA]</scope>
</reference>
<gene>
    <name evidence="1" type="ORF">ACD_78C00417G0006</name>
</gene>
<dbReference type="AlphaFoldDB" id="K1YAG9"/>
<evidence type="ECO:0008006" key="2">
    <source>
        <dbReference type="Google" id="ProtNLM"/>
    </source>
</evidence>
<proteinExistence type="predicted"/>
<sequence>MPLDLLSKTQVPDALPRDMQAVVDGLKKSKNQEECLKKTYDILNTKYRGYRVKTYTRLFELFITDIIKLWSRNGFLHCTNINYVMRILLLKSGRFQESDIRLKWTLIWYVSPHQYLQVRVNGKWIDVDIWAHAYGIQFGDHAHGFH</sequence>
<organism evidence="1">
    <name type="scientific">uncultured bacterium</name>
    <name type="common">gcode 4</name>
    <dbReference type="NCBI Taxonomy" id="1234023"/>
    <lineage>
        <taxon>Bacteria</taxon>
        <taxon>environmental samples</taxon>
    </lineage>
</organism>